<dbReference type="AlphaFoldDB" id="J9FX70"/>
<evidence type="ECO:0000313" key="1">
    <source>
        <dbReference type="EMBL" id="EJW99561.1"/>
    </source>
</evidence>
<proteinExistence type="predicted"/>
<dbReference type="EMBL" id="AMCI01003754">
    <property type="protein sequence ID" value="EJW99561.1"/>
    <property type="molecule type" value="Genomic_DNA"/>
</dbReference>
<reference evidence="1" key="1">
    <citation type="journal article" date="2012" name="PLoS ONE">
        <title>Gene sets for utilization of primary and secondary nutrition supplies in the distal gut of endangered iberian lynx.</title>
        <authorList>
            <person name="Alcaide M."/>
            <person name="Messina E."/>
            <person name="Richter M."/>
            <person name="Bargiela R."/>
            <person name="Peplies J."/>
            <person name="Huws S.A."/>
            <person name="Newbold C.J."/>
            <person name="Golyshin P.N."/>
            <person name="Simon M.A."/>
            <person name="Lopez G."/>
            <person name="Yakimov M.M."/>
            <person name="Ferrer M."/>
        </authorList>
    </citation>
    <scope>NUCLEOTIDE SEQUENCE</scope>
</reference>
<organism evidence="1">
    <name type="scientific">gut metagenome</name>
    <dbReference type="NCBI Taxonomy" id="749906"/>
    <lineage>
        <taxon>unclassified sequences</taxon>
        <taxon>metagenomes</taxon>
        <taxon>organismal metagenomes</taxon>
    </lineage>
</organism>
<comment type="caution">
    <text evidence="1">The sequence shown here is derived from an EMBL/GenBank/DDBJ whole genome shotgun (WGS) entry which is preliminary data.</text>
</comment>
<accession>J9FX70</accession>
<name>J9FX70_9ZZZZ</name>
<sequence length="213" mass="24181">MRLFLFWIYVCILLTPLGAQTTGGSPYLFADFQDCLIVYKDGRQFTAPVNFNLVKRHYVFKDPEQQVKEFVDPELIAVLRIGPRSFVIDGSSAVEVMQADPEFRVIYTGDTRQAPKDISYGGTTQTASVDSYSGLSANGLSSGQPLDNKVVRGIQKTYEVRIGKRMKRFYHAKSLVKALPKAKRAAMEQQLEQQPLDFDNPNEVFRFCQEFVF</sequence>
<gene>
    <name evidence="1" type="ORF">EVA_12329</name>
</gene>
<protein>
    <submittedName>
        <fullName evidence="1">Uncharacterized protein</fullName>
    </submittedName>
</protein>